<feature type="transmembrane region" description="Helical" evidence="6">
    <location>
        <begin position="226"/>
        <end position="248"/>
    </location>
</feature>
<evidence type="ECO:0000256" key="5">
    <source>
        <dbReference type="SAM" id="MobiDB-lite"/>
    </source>
</evidence>
<gene>
    <name evidence="8" type="ORF">ACFSBI_04715</name>
</gene>
<proteinExistence type="predicted"/>
<feature type="transmembrane region" description="Helical" evidence="6">
    <location>
        <begin position="134"/>
        <end position="153"/>
    </location>
</feature>
<dbReference type="GO" id="GO:0016874">
    <property type="term" value="F:ligase activity"/>
    <property type="evidence" value="ECO:0007669"/>
    <property type="project" value="UniProtKB-KW"/>
</dbReference>
<feature type="transmembrane region" description="Helical" evidence="6">
    <location>
        <begin position="200"/>
        <end position="220"/>
    </location>
</feature>
<dbReference type="Proteomes" id="UP001597347">
    <property type="component" value="Unassembled WGS sequence"/>
</dbReference>
<comment type="subcellular location">
    <subcellularLocation>
        <location evidence="1">Membrane</location>
        <topology evidence="1">Multi-pass membrane protein</topology>
    </subcellularLocation>
</comment>
<dbReference type="InterPro" id="IPR007016">
    <property type="entry name" value="O-antigen_ligase-rel_domated"/>
</dbReference>
<evidence type="ECO:0000256" key="3">
    <source>
        <dbReference type="ARBA" id="ARBA00022989"/>
    </source>
</evidence>
<evidence type="ECO:0000259" key="7">
    <source>
        <dbReference type="Pfam" id="PF04932"/>
    </source>
</evidence>
<dbReference type="PANTHER" id="PTHR37422">
    <property type="entry name" value="TEICHURONIC ACID BIOSYNTHESIS PROTEIN TUAE"/>
    <property type="match status" value="1"/>
</dbReference>
<evidence type="ECO:0000313" key="9">
    <source>
        <dbReference type="Proteomes" id="UP001597347"/>
    </source>
</evidence>
<feature type="transmembrane region" description="Helical" evidence="6">
    <location>
        <begin position="396"/>
        <end position="417"/>
    </location>
</feature>
<feature type="region of interest" description="Disordered" evidence="5">
    <location>
        <begin position="431"/>
        <end position="454"/>
    </location>
</feature>
<sequence length="646" mass="67158">MPTEADPRTPGEQPPAEGCGDDADAIRKVGEFLLWSISDDADLRAQVVHLLRELTDDLASARSSDVPGEVADGDAHAPTLSCARRADHSPTPCRAPAESATLRRGALFGGDPFLWCGHACLCDLRGSSSVTADLIRLAVFGAAAVVACWRLSPAAVLTATLALDVLQVFATDAFAVSFATVWQLAAVVALVRARGQLPRLRLVAGLFSAYLLLSVAALAWSPDREAGLALCAQLFGLGVTTALAVVVIRQRRTTLPLAVFTALLGVSAVSILIFRFVPSLEDQYFHSALFGLLNGHGLADGFFTTDRNNVLDKAKSGGLFFVNANAASLFSGAGGALAALLALRQRGVGRAAAGSVLGLDLAAVLATGSKSGLYLSVLAIGVLALVIVVRLRRRAVVALGLLLSGALAVFVAVLVVAPGVAQQTSAVQSASPAAEVSVPPTEPSVALDPKPASEPAAEPPLVLVPAAAPLQPDLAVRSMDAIGTRFDIWRIGLRLAQQHPYGGFGFGGWAGQYGPLAPAGDLNPAFPPHNWPLQVWSDTGALSLFVVLLLLAAIVRTAVSHRRGGSPDAAASRILGVIAFGWVLLHGLADNTGVYGGPRLIAITAVAIALLLERRPGRLDRSSLVTRRLSVERPVSDRARVELVGD</sequence>
<organism evidence="8 9">
    <name type="scientific">Amnibacterium endophyticum</name>
    <dbReference type="NCBI Taxonomy" id="2109337"/>
    <lineage>
        <taxon>Bacteria</taxon>
        <taxon>Bacillati</taxon>
        <taxon>Actinomycetota</taxon>
        <taxon>Actinomycetes</taxon>
        <taxon>Micrococcales</taxon>
        <taxon>Microbacteriaceae</taxon>
        <taxon>Amnibacterium</taxon>
    </lineage>
</organism>
<keyword evidence="2 6" id="KW-0812">Transmembrane</keyword>
<feature type="transmembrane region" description="Helical" evidence="6">
    <location>
        <begin position="372"/>
        <end position="389"/>
    </location>
</feature>
<protein>
    <submittedName>
        <fullName evidence="8">O-antigen ligase family protein</fullName>
    </submittedName>
</protein>
<comment type="caution">
    <text evidence="8">The sequence shown here is derived from an EMBL/GenBank/DDBJ whole genome shotgun (WGS) entry which is preliminary data.</text>
</comment>
<keyword evidence="9" id="KW-1185">Reference proteome</keyword>
<feature type="transmembrane region" description="Helical" evidence="6">
    <location>
        <begin position="571"/>
        <end position="589"/>
    </location>
</feature>
<feature type="transmembrane region" description="Helical" evidence="6">
    <location>
        <begin position="319"/>
        <end position="341"/>
    </location>
</feature>
<feature type="transmembrane region" description="Helical" evidence="6">
    <location>
        <begin position="595"/>
        <end position="612"/>
    </location>
</feature>
<dbReference type="EMBL" id="JBHUEA010000005">
    <property type="protein sequence ID" value="MFD1720843.1"/>
    <property type="molecule type" value="Genomic_DNA"/>
</dbReference>
<keyword evidence="3 6" id="KW-1133">Transmembrane helix</keyword>
<keyword evidence="4 6" id="KW-0472">Membrane</keyword>
<dbReference type="InterPro" id="IPR051533">
    <property type="entry name" value="WaaL-like"/>
</dbReference>
<accession>A0ABW4LBB5</accession>
<evidence type="ECO:0000256" key="6">
    <source>
        <dbReference type="SAM" id="Phobius"/>
    </source>
</evidence>
<evidence type="ECO:0000256" key="4">
    <source>
        <dbReference type="ARBA" id="ARBA00023136"/>
    </source>
</evidence>
<feature type="transmembrane region" description="Helical" evidence="6">
    <location>
        <begin position="540"/>
        <end position="559"/>
    </location>
</feature>
<dbReference type="Pfam" id="PF04932">
    <property type="entry name" value="Wzy_C"/>
    <property type="match status" value="1"/>
</dbReference>
<keyword evidence="8" id="KW-0436">Ligase</keyword>
<evidence type="ECO:0000313" key="8">
    <source>
        <dbReference type="EMBL" id="MFD1720843.1"/>
    </source>
</evidence>
<feature type="region of interest" description="Disordered" evidence="5">
    <location>
        <begin position="1"/>
        <end position="22"/>
    </location>
</feature>
<dbReference type="PANTHER" id="PTHR37422:SF13">
    <property type="entry name" value="LIPOPOLYSACCHARIDE BIOSYNTHESIS PROTEIN PA4999-RELATED"/>
    <property type="match status" value="1"/>
</dbReference>
<name>A0ABW4LBB5_9MICO</name>
<feature type="domain" description="O-antigen ligase-related" evidence="7">
    <location>
        <begin position="359"/>
        <end position="547"/>
    </location>
</feature>
<evidence type="ECO:0000256" key="1">
    <source>
        <dbReference type="ARBA" id="ARBA00004141"/>
    </source>
</evidence>
<feature type="transmembrane region" description="Helical" evidence="6">
    <location>
        <begin position="348"/>
        <end position="366"/>
    </location>
</feature>
<dbReference type="RefSeq" id="WP_377932547.1">
    <property type="nucleotide sequence ID" value="NZ_JBHUEA010000005.1"/>
</dbReference>
<evidence type="ECO:0000256" key="2">
    <source>
        <dbReference type="ARBA" id="ARBA00022692"/>
    </source>
</evidence>
<reference evidence="9" key="1">
    <citation type="journal article" date="2019" name="Int. J. Syst. Evol. Microbiol.">
        <title>The Global Catalogue of Microorganisms (GCM) 10K type strain sequencing project: providing services to taxonomists for standard genome sequencing and annotation.</title>
        <authorList>
            <consortium name="The Broad Institute Genomics Platform"/>
            <consortium name="The Broad Institute Genome Sequencing Center for Infectious Disease"/>
            <person name="Wu L."/>
            <person name="Ma J."/>
        </authorList>
    </citation>
    <scope>NUCLEOTIDE SEQUENCE [LARGE SCALE GENOMIC DNA]</scope>
    <source>
        <strain evidence="9">CGMCC 1.12471</strain>
    </source>
</reference>
<feature type="transmembrane region" description="Helical" evidence="6">
    <location>
        <begin position="173"/>
        <end position="193"/>
    </location>
</feature>
<feature type="transmembrane region" description="Helical" evidence="6">
    <location>
        <begin position="255"/>
        <end position="277"/>
    </location>
</feature>